<dbReference type="EMBL" id="JACEIK010006820">
    <property type="protein sequence ID" value="MCE3049320.1"/>
    <property type="molecule type" value="Genomic_DNA"/>
</dbReference>
<gene>
    <name evidence="1" type="ORF">HAX54_044599</name>
</gene>
<accession>A0ABS8WEU4</accession>
<sequence>MGRRGSMKAAVEVFIPTSEERPHFEYLKAIHARKRPGKRSDEKPVEPSRKELLKDQMIHLFVRLGGLTRIGQIRGKEPIKERSDALSDAVHDAELPTIKLGFLLIGLISDLLEELQFASKELDLLQLHSSGSNGRRPPSCDYVEEFFPPLSSQGIQIESVRSIGESPSAPELAKSGIVGLVSMREKSFKASRRKED</sequence>
<comment type="caution">
    <text evidence="1">The sequence shown here is derived from an EMBL/GenBank/DDBJ whole genome shotgun (WGS) entry which is preliminary data.</text>
</comment>
<evidence type="ECO:0000313" key="2">
    <source>
        <dbReference type="Proteomes" id="UP000823775"/>
    </source>
</evidence>
<keyword evidence="2" id="KW-1185">Reference proteome</keyword>
<evidence type="ECO:0000313" key="1">
    <source>
        <dbReference type="EMBL" id="MCE3049320.1"/>
    </source>
</evidence>
<proteinExistence type="predicted"/>
<name>A0ABS8WEU4_DATST</name>
<protein>
    <submittedName>
        <fullName evidence="1">Uncharacterized protein</fullName>
    </submittedName>
</protein>
<reference evidence="1 2" key="1">
    <citation type="journal article" date="2021" name="BMC Genomics">
        <title>Datura genome reveals duplications of psychoactive alkaloid biosynthetic genes and high mutation rate following tissue culture.</title>
        <authorList>
            <person name="Rajewski A."/>
            <person name="Carter-House D."/>
            <person name="Stajich J."/>
            <person name="Litt A."/>
        </authorList>
    </citation>
    <scope>NUCLEOTIDE SEQUENCE [LARGE SCALE GENOMIC DNA]</scope>
    <source>
        <strain evidence="1">AR-01</strain>
    </source>
</reference>
<dbReference type="Proteomes" id="UP000823775">
    <property type="component" value="Unassembled WGS sequence"/>
</dbReference>
<organism evidence="1 2">
    <name type="scientific">Datura stramonium</name>
    <name type="common">Jimsonweed</name>
    <name type="synonym">Common thornapple</name>
    <dbReference type="NCBI Taxonomy" id="4076"/>
    <lineage>
        <taxon>Eukaryota</taxon>
        <taxon>Viridiplantae</taxon>
        <taxon>Streptophyta</taxon>
        <taxon>Embryophyta</taxon>
        <taxon>Tracheophyta</taxon>
        <taxon>Spermatophyta</taxon>
        <taxon>Magnoliopsida</taxon>
        <taxon>eudicotyledons</taxon>
        <taxon>Gunneridae</taxon>
        <taxon>Pentapetalae</taxon>
        <taxon>asterids</taxon>
        <taxon>lamiids</taxon>
        <taxon>Solanales</taxon>
        <taxon>Solanaceae</taxon>
        <taxon>Solanoideae</taxon>
        <taxon>Datureae</taxon>
        <taxon>Datura</taxon>
    </lineage>
</organism>